<dbReference type="InterPro" id="IPR003593">
    <property type="entry name" value="AAA+_ATPase"/>
</dbReference>
<keyword evidence="2" id="KW-0813">Transport</keyword>
<dbReference type="Pfam" id="PF00005">
    <property type="entry name" value="ABC_tran"/>
    <property type="match status" value="1"/>
</dbReference>
<dbReference type="GO" id="GO:0016887">
    <property type="term" value="F:ATP hydrolysis activity"/>
    <property type="evidence" value="ECO:0007669"/>
    <property type="project" value="InterPro"/>
</dbReference>
<dbReference type="InterPro" id="IPR015860">
    <property type="entry name" value="ABC_transpr_TagH-like"/>
</dbReference>
<dbReference type="InterPro" id="IPR027417">
    <property type="entry name" value="P-loop_NTPase"/>
</dbReference>
<protein>
    <submittedName>
        <fullName evidence="6">ATP-binding cassette domain-containing protein</fullName>
    </submittedName>
</protein>
<evidence type="ECO:0000313" key="7">
    <source>
        <dbReference type="Proteomes" id="UP000486602"/>
    </source>
</evidence>
<dbReference type="InterPro" id="IPR050683">
    <property type="entry name" value="Bact_Polysacc_Export_ATP-bd"/>
</dbReference>
<dbReference type="Proteomes" id="UP000486602">
    <property type="component" value="Unassembled WGS sequence"/>
</dbReference>
<evidence type="ECO:0000256" key="4">
    <source>
        <dbReference type="ARBA" id="ARBA00022840"/>
    </source>
</evidence>
<evidence type="ECO:0000256" key="3">
    <source>
        <dbReference type="ARBA" id="ARBA00022741"/>
    </source>
</evidence>
<keyword evidence="7" id="KW-1185">Reference proteome</keyword>
<dbReference type="EMBL" id="JAAGVY010000011">
    <property type="protein sequence ID" value="NEN23423.1"/>
    <property type="molecule type" value="Genomic_DNA"/>
</dbReference>
<evidence type="ECO:0000313" key="6">
    <source>
        <dbReference type="EMBL" id="NEN23423.1"/>
    </source>
</evidence>
<evidence type="ECO:0000256" key="1">
    <source>
        <dbReference type="ARBA" id="ARBA00005417"/>
    </source>
</evidence>
<feature type="domain" description="ABC transporter" evidence="5">
    <location>
        <begin position="24"/>
        <end position="250"/>
    </location>
</feature>
<dbReference type="PANTHER" id="PTHR46743">
    <property type="entry name" value="TEICHOIC ACIDS EXPORT ATP-BINDING PROTEIN TAGH"/>
    <property type="match status" value="1"/>
</dbReference>
<keyword evidence="4 6" id="KW-0067">ATP-binding</keyword>
<evidence type="ECO:0000256" key="2">
    <source>
        <dbReference type="ARBA" id="ARBA00022448"/>
    </source>
</evidence>
<gene>
    <name evidence="6" type="ORF">G3O08_07910</name>
</gene>
<dbReference type="Gene3D" id="3.40.50.300">
    <property type="entry name" value="P-loop containing nucleotide triphosphate hydrolases"/>
    <property type="match status" value="1"/>
</dbReference>
<keyword evidence="3" id="KW-0547">Nucleotide-binding</keyword>
<reference evidence="6 7" key="1">
    <citation type="submission" date="2020-02" db="EMBL/GenBank/DDBJ databases">
        <title>Out from the shadows clarifying the taxonomy of the family Cryomorphaceae and related taxa by utilizing the GTDB taxonomic framework.</title>
        <authorList>
            <person name="Bowman J.P."/>
        </authorList>
    </citation>
    <scope>NUCLEOTIDE SEQUENCE [LARGE SCALE GENOMIC DNA]</scope>
    <source>
        <strain evidence="6 7">QSSC 1-22</strain>
    </source>
</reference>
<dbReference type="SUPFAM" id="SSF52540">
    <property type="entry name" value="P-loop containing nucleoside triphosphate hydrolases"/>
    <property type="match status" value="1"/>
</dbReference>
<dbReference type="GO" id="GO:0016020">
    <property type="term" value="C:membrane"/>
    <property type="evidence" value="ECO:0007669"/>
    <property type="project" value="InterPro"/>
</dbReference>
<sequence>MKPIIEVKNISKEYRRGAQKEQYLSLRDQVFKSFNPSRKKETFMALEDISFEVYPGDSLAIIGKNGAGKSTLLKILSRITPPTKGEIILRGRLASLLEVGTGFHPELTGRENVFLNGSILGLGRAEINRQFDAIVDFSGVGPFLDTPLKHYSSGMQLRLAFAVAAHLEPEILVIDEVLAVGDSAFQQKCIEKMTEVSKSGRTILFVSHNMQAVRNLCETGILLENGIMSQKGKIDDIISSYHNDLIKSESVTRLDNIESRKGKGHLIFQKILIPNQINKPGEKIKLGLQLKTIVPGLYQNLDFGVAIKDFLNNTLIHVSNKYISYEIDHQNDSDIYWFEIENDLKSGNYSLTLFIRASDEIEDWISDKIFIEIGEGNSYGYSNTDEIQGMIQPGFNFYLNYHGK</sequence>
<dbReference type="RefSeq" id="WP_163284641.1">
    <property type="nucleotide sequence ID" value="NZ_JAAGVY010000011.1"/>
</dbReference>
<accession>A0A7K3WP34</accession>
<dbReference type="CDD" id="cd03220">
    <property type="entry name" value="ABC_KpsT_Wzt"/>
    <property type="match status" value="1"/>
</dbReference>
<comment type="caution">
    <text evidence="6">The sequence shown here is derived from an EMBL/GenBank/DDBJ whole genome shotgun (WGS) entry which is preliminary data.</text>
</comment>
<dbReference type="Pfam" id="PF14524">
    <property type="entry name" value="Wzt_C"/>
    <property type="match status" value="1"/>
</dbReference>
<dbReference type="GO" id="GO:0140359">
    <property type="term" value="F:ABC-type transporter activity"/>
    <property type="evidence" value="ECO:0007669"/>
    <property type="project" value="InterPro"/>
</dbReference>
<dbReference type="InterPro" id="IPR003439">
    <property type="entry name" value="ABC_transporter-like_ATP-bd"/>
</dbReference>
<dbReference type="PANTHER" id="PTHR46743:SF2">
    <property type="entry name" value="TEICHOIC ACIDS EXPORT ATP-BINDING PROTEIN TAGH"/>
    <property type="match status" value="1"/>
</dbReference>
<dbReference type="InterPro" id="IPR029439">
    <property type="entry name" value="Wzt_C"/>
</dbReference>
<proteinExistence type="inferred from homology"/>
<comment type="similarity">
    <text evidence="1">Belongs to the ABC transporter superfamily.</text>
</comment>
<dbReference type="GO" id="GO:0005524">
    <property type="term" value="F:ATP binding"/>
    <property type="evidence" value="ECO:0007669"/>
    <property type="project" value="UniProtKB-KW"/>
</dbReference>
<dbReference type="AlphaFoldDB" id="A0A7K3WP34"/>
<dbReference type="PROSITE" id="PS50893">
    <property type="entry name" value="ABC_TRANSPORTER_2"/>
    <property type="match status" value="1"/>
</dbReference>
<organism evidence="6 7">
    <name type="scientific">Cryomorpha ignava</name>
    <dbReference type="NCBI Taxonomy" id="101383"/>
    <lineage>
        <taxon>Bacteria</taxon>
        <taxon>Pseudomonadati</taxon>
        <taxon>Bacteroidota</taxon>
        <taxon>Flavobacteriia</taxon>
        <taxon>Flavobacteriales</taxon>
        <taxon>Cryomorphaceae</taxon>
        <taxon>Cryomorpha</taxon>
    </lineage>
</organism>
<dbReference type="SMART" id="SM00382">
    <property type="entry name" value="AAA"/>
    <property type="match status" value="1"/>
</dbReference>
<evidence type="ECO:0000259" key="5">
    <source>
        <dbReference type="PROSITE" id="PS50893"/>
    </source>
</evidence>
<name>A0A7K3WP34_9FLAO</name>